<feature type="region of interest" description="Disordered" evidence="5">
    <location>
        <begin position="205"/>
        <end position="224"/>
    </location>
</feature>
<dbReference type="STRING" id="1073089.A0A1L9RR55"/>
<evidence type="ECO:0000256" key="4">
    <source>
        <dbReference type="RuleBase" id="RU363090"/>
    </source>
</evidence>
<feature type="compositionally biased region" description="Polar residues" evidence="5">
    <location>
        <begin position="191"/>
        <end position="200"/>
    </location>
</feature>
<evidence type="ECO:0000256" key="1">
    <source>
        <dbReference type="ARBA" id="ARBA00007374"/>
    </source>
</evidence>
<dbReference type="Pfam" id="PF03770">
    <property type="entry name" value="IPK"/>
    <property type="match status" value="1"/>
</dbReference>
<feature type="region of interest" description="Disordered" evidence="5">
    <location>
        <begin position="718"/>
        <end position="747"/>
    </location>
</feature>
<dbReference type="PANTHER" id="PTHR12400">
    <property type="entry name" value="INOSITOL POLYPHOSPHATE KINASE"/>
    <property type="match status" value="1"/>
</dbReference>
<feature type="region of interest" description="Disordered" evidence="5">
    <location>
        <begin position="437"/>
        <end position="591"/>
    </location>
</feature>
<feature type="region of interest" description="Disordered" evidence="5">
    <location>
        <begin position="136"/>
        <end position="200"/>
    </location>
</feature>
<feature type="compositionally biased region" description="Basic and acidic residues" evidence="5">
    <location>
        <begin position="553"/>
        <end position="569"/>
    </location>
</feature>
<keyword evidence="8" id="KW-1185">Reference proteome</keyword>
<evidence type="ECO:0000313" key="8">
    <source>
        <dbReference type="Proteomes" id="UP000184383"/>
    </source>
</evidence>
<keyword evidence="6" id="KW-0812">Transmembrane</keyword>
<protein>
    <recommendedName>
        <fullName evidence="4">Kinase</fullName>
        <ecNumber evidence="4">2.7.-.-</ecNumber>
    </recommendedName>
</protein>
<dbReference type="InterPro" id="IPR038286">
    <property type="entry name" value="IPK_sf"/>
</dbReference>
<feature type="compositionally biased region" description="Basic and acidic residues" evidence="5">
    <location>
        <begin position="935"/>
        <end position="952"/>
    </location>
</feature>
<feature type="region of interest" description="Disordered" evidence="5">
    <location>
        <begin position="932"/>
        <end position="962"/>
    </location>
</feature>
<dbReference type="GO" id="GO:0005634">
    <property type="term" value="C:nucleus"/>
    <property type="evidence" value="ECO:0007669"/>
    <property type="project" value="TreeGrafter"/>
</dbReference>
<organism evidence="7 8">
    <name type="scientific">Aspergillus wentii DTO 134E9</name>
    <dbReference type="NCBI Taxonomy" id="1073089"/>
    <lineage>
        <taxon>Eukaryota</taxon>
        <taxon>Fungi</taxon>
        <taxon>Dikarya</taxon>
        <taxon>Ascomycota</taxon>
        <taxon>Pezizomycotina</taxon>
        <taxon>Eurotiomycetes</taxon>
        <taxon>Eurotiomycetidae</taxon>
        <taxon>Eurotiales</taxon>
        <taxon>Aspergillaceae</taxon>
        <taxon>Aspergillus</taxon>
        <taxon>Aspergillus subgen. Cremei</taxon>
    </lineage>
</organism>
<proteinExistence type="inferred from homology"/>
<feature type="compositionally biased region" description="Basic and acidic residues" evidence="5">
    <location>
        <begin position="1137"/>
        <end position="1151"/>
    </location>
</feature>
<reference evidence="8" key="1">
    <citation type="journal article" date="2017" name="Genome Biol.">
        <title>Comparative genomics reveals high biological diversity and specific adaptations in the industrially and medically important fungal genus Aspergillus.</title>
        <authorList>
            <person name="de Vries R.P."/>
            <person name="Riley R."/>
            <person name="Wiebenga A."/>
            <person name="Aguilar-Osorio G."/>
            <person name="Amillis S."/>
            <person name="Uchima C.A."/>
            <person name="Anderluh G."/>
            <person name="Asadollahi M."/>
            <person name="Askin M."/>
            <person name="Barry K."/>
            <person name="Battaglia E."/>
            <person name="Bayram O."/>
            <person name="Benocci T."/>
            <person name="Braus-Stromeyer S.A."/>
            <person name="Caldana C."/>
            <person name="Canovas D."/>
            <person name="Cerqueira G.C."/>
            <person name="Chen F."/>
            <person name="Chen W."/>
            <person name="Choi C."/>
            <person name="Clum A."/>
            <person name="Dos Santos R.A."/>
            <person name="Damasio A.R."/>
            <person name="Diallinas G."/>
            <person name="Emri T."/>
            <person name="Fekete E."/>
            <person name="Flipphi M."/>
            <person name="Freyberg S."/>
            <person name="Gallo A."/>
            <person name="Gournas C."/>
            <person name="Habgood R."/>
            <person name="Hainaut M."/>
            <person name="Harispe M.L."/>
            <person name="Henrissat B."/>
            <person name="Hilden K.S."/>
            <person name="Hope R."/>
            <person name="Hossain A."/>
            <person name="Karabika E."/>
            <person name="Karaffa L."/>
            <person name="Karanyi Z."/>
            <person name="Krasevec N."/>
            <person name="Kuo A."/>
            <person name="Kusch H."/>
            <person name="LaButti K."/>
            <person name="Lagendijk E.L."/>
            <person name="Lapidus A."/>
            <person name="Levasseur A."/>
            <person name="Lindquist E."/>
            <person name="Lipzen A."/>
            <person name="Logrieco A.F."/>
            <person name="MacCabe A."/>
            <person name="Maekelae M.R."/>
            <person name="Malavazi I."/>
            <person name="Melin P."/>
            <person name="Meyer V."/>
            <person name="Mielnichuk N."/>
            <person name="Miskei M."/>
            <person name="Molnar A.P."/>
            <person name="Mule G."/>
            <person name="Ngan C.Y."/>
            <person name="Orejas M."/>
            <person name="Orosz E."/>
            <person name="Ouedraogo J.P."/>
            <person name="Overkamp K.M."/>
            <person name="Park H.-S."/>
            <person name="Perrone G."/>
            <person name="Piumi F."/>
            <person name="Punt P.J."/>
            <person name="Ram A.F."/>
            <person name="Ramon A."/>
            <person name="Rauscher S."/>
            <person name="Record E."/>
            <person name="Riano-Pachon D.M."/>
            <person name="Robert V."/>
            <person name="Roehrig J."/>
            <person name="Ruller R."/>
            <person name="Salamov A."/>
            <person name="Salih N.S."/>
            <person name="Samson R.A."/>
            <person name="Sandor E."/>
            <person name="Sanguinetti M."/>
            <person name="Schuetze T."/>
            <person name="Sepcic K."/>
            <person name="Shelest E."/>
            <person name="Sherlock G."/>
            <person name="Sophianopoulou V."/>
            <person name="Squina F.M."/>
            <person name="Sun H."/>
            <person name="Susca A."/>
            <person name="Todd R.B."/>
            <person name="Tsang A."/>
            <person name="Unkles S.E."/>
            <person name="van de Wiele N."/>
            <person name="van Rossen-Uffink D."/>
            <person name="Oliveira J.V."/>
            <person name="Vesth T.C."/>
            <person name="Visser J."/>
            <person name="Yu J.-H."/>
            <person name="Zhou M."/>
            <person name="Andersen M.R."/>
            <person name="Archer D.B."/>
            <person name="Baker S.E."/>
            <person name="Benoit I."/>
            <person name="Brakhage A.A."/>
            <person name="Braus G.H."/>
            <person name="Fischer R."/>
            <person name="Frisvad J.C."/>
            <person name="Goldman G.H."/>
            <person name="Houbraken J."/>
            <person name="Oakley B."/>
            <person name="Pocsi I."/>
            <person name="Scazzocchio C."/>
            <person name="Seiboth B."/>
            <person name="vanKuyk P.A."/>
            <person name="Wortman J."/>
            <person name="Dyer P.S."/>
            <person name="Grigoriev I.V."/>
        </authorList>
    </citation>
    <scope>NUCLEOTIDE SEQUENCE [LARGE SCALE GENOMIC DNA]</scope>
    <source>
        <strain evidence="8">DTO 134E9</strain>
    </source>
</reference>
<feature type="compositionally biased region" description="Polar residues" evidence="5">
    <location>
        <begin position="238"/>
        <end position="264"/>
    </location>
</feature>
<dbReference type="EMBL" id="KV878211">
    <property type="protein sequence ID" value="OJJ37382.1"/>
    <property type="molecule type" value="Genomic_DNA"/>
</dbReference>
<dbReference type="GO" id="GO:0008440">
    <property type="term" value="F:inositol-1,4,5-trisphosphate 3-kinase activity"/>
    <property type="evidence" value="ECO:0007669"/>
    <property type="project" value="TreeGrafter"/>
</dbReference>
<feature type="region of interest" description="Disordered" evidence="5">
    <location>
        <begin position="1057"/>
        <end position="1196"/>
    </location>
</feature>
<feature type="region of interest" description="Disordered" evidence="5">
    <location>
        <begin position="990"/>
        <end position="1041"/>
    </location>
</feature>
<feature type="compositionally biased region" description="Polar residues" evidence="5">
    <location>
        <begin position="498"/>
        <end position="507"/>
    </location>
</feature>
<feature type="region of interest" description="Disordered" evidence="5">
    <location>
        <begin position="640"/>
        <end position="705"/>
    </location>
</feature>
<dbReference type="GO" id="GO:0032958">
    <property type="term" value="P:inositol phosphate biosynthetic process"/>
    <property type="evidence" value="ECO:0007669"/>
    <property type="project" value="InterPro"/>
</dbReference>
<dbReference type="OrthoDB" id="2573163at2759"/>
<feature type="compositionally biased region" description="Basic and acidic residues" evidence="5">
    <location>
        <begin position="530"/>
        <end position="544"/>
    </location>
</feature>
<dbReference type="Proteomes" id="UP000184383">
    <property type="component" value="Unassembled WGS sequence"/>
</dbReference>
<comment type="similarity">
    <text evidence="1 4">Belongs to the inositol phosphokinase (IPK) family.</text>
</comment>
<keyword evidence="2 4" id="KW-0808">Transferase</keyword>
<dbReference type="RefSeq" id="XP_040691058.1">
    <property type="nucleotide sequence ID" value="XM_040836435.1"/>
</dbReference>
<evidence type="ECO:0000256" key="6">
    <source>
        <dbReference type="SAM" id="Phobius"/>
    </source>
</evidence>
<feature type="compositionally biased region" description="Low complexity" evidence="5">
    <location>
        <begin position="136"/>
        <end position="152"/>
    </location>
</feature>
<dbReference type="GO" id="GO:0005737">
    <property type="term" value="C:cytoplasm"/>
    <property type="evidence" value="ECO:0007669"/>
    <property type="project" value="TreeGrafter"/>
</dbReference>
<dbReference type="GeneID" id="63752283"/>
<keyword evidence="6" id="KW-1133">Transmembrane helix</keyword>
<keyword evidence="3 4" id="KW-0418">Kinase</keyword>
<feature type="region of interest" description="Disordered" evidence="5">
    <location>
        <begin position="1523"/>
        <end position="1552"/>
    </location>
</feature>
<evidence type="ECO:0000313" key="7">
    <source>
        <dbReference type="EMBL" id="OJJ37382.1"/>
    </source>
</evidence>
<evidence type="ECO:0000256" key="5">
    <source>
        <dbReference type="SAM" id="MobiDB-lite"/>
    </source>
</evidence>
<feature type="compositionally biased region" description="Basic and acidic residues" evidence="5">
    <location>
        <begin position="1012"/>
        <end position="1028"/>
    </location>
</feature>
<sequence length="1552" mass="173042">MIRKLPDLEWNGGYLNSFVGFSTITFLSAYRLRKIDRKKEKEKENKKISPDFPSIFLLLFSSIFSQLFSAQPFSPSALLPHYSSPPFFPGSTPKAVTKIRVISSWVAQRFLTLSPVIILPDLRPIPFSPSPAFYSPSTATQRGDASSSSSSSAFGEHPTITFPAPHPFSSRPPSNRLDRAAPTNVIPMSSPPSASENTLSEPLVTPAASAQHDCSEGPDLFCGKQRRHPARDQLLHQDVQQAPSPSRAESPTAHQWSSNPTSSLALKKTPKIPLEKVARSDFSHSPQLSERDSIFATHYLPSDTAHNTPQLLPVQDAAHDELQITQIPDIENASASPISTSKVLPHRPHGDASHMEVDIHRNHPLRSPSFLASPAIPHSSLLSIRSDVDWEKPQEAEGKSQTPPWESFPPLQKFVSGGAKPGDSSFDYDFIPGTLSDAPSSRNSIVLPPGDDFSADHSDMTSYQLSEESPRDGPREPKLERSSSRSRRGRGGRVENSIEANLTNAEPTSHVRSRKSSHYLGLFKENTTSPDRKRRDDRGKKIDEPLDPYDTPDAIHEEPPYGWEHHDLGNQRQAEPLPSSRDAGLRTSKSMSHLSFVDAPLIEPPSVDEAYGHPHGDTITKNHYRALPHTLLEEIRNFHLTPGGARGTSFSKSIPTQFSEGGQDYTPKDSSDRSSPPSDENQEHRRCSDYEDEGTEQISSAVYFPHERVTVDQFQSFPDDRADERQFNASASQEGHVLVPEPGAIPGEQEVSHVDISLRSKNDSRILHGDLQDLQPPLEELNENSLGTVSEHGCDSTGESELASADELSGREEESSLTDDLDMTPTATPTQRQRIPRPRRKHEAGPVGAVELKPYRHQVGGHTTVFRFSRRAVCKQLNNRENEFYERIERRHPEMLMFLPRYIGVLNVTFSKNPKRPKPHAEGQTSIEAANGNAHDAKHSERASVGDTKPAEPAEPQRIFSQSQVTGIIPKVILENNRHIIPAGLFSRSERPRTADEATLSKHRFSNGNRPSMHEKQALPGSLEDRRVAPPPLKRHNISWGATTVNRKLQEQVLREVFSPPAIHQHRRHARGHLTMPRMSSDSGRRRANLSEDQTASSRRAAPEQSEPPRSSAIDITKQSSEGGRGLSSSASTALDAPHKGLEKIRTEEPQPPRASSLNRTRQVRRRHSGSGLQRRGSMDSGKTGDLMFFDDDGYGGDREDEIFSMEGDPSMAPNRLAKEAPEQPPLEIVAPEDSQADEHVPSDPPPSLPVRLEVKDENPFHLPANPKEAQTRKDERVQFFLLLEDLTAGMSKPCVLDLKMGTRQYGIEADDKKRKSQRRKCQSTTSQQLGVRLCGMQTWNIKKQEYAFEDKYFGRDLKSGREFQDALTRFLYDGVSYTSVAKKIPVILEKIGKLENMIRKLKSYRLYASSLLILYDGDPADPDTMPKTDTQSPVKRNPLHRRTSDDGRGNLDVHLKIVDFANCVTGEDVLPPDTRCPPQHPDDIDRGYLRGLRTLRMYFQRILKETMHDDYVERGEGEAIALGSRTSGNEASSDRYLDEGVMEDDPGEVSF</sequence>
<feature type="compositionally biased region" description="Acidic residues" evidence="5">
    <location>
        <begin position="1541"/>
        <end position="1552"/>
    </location>
</feature>
<feature type="compositionally biased region" description="Basic and acidic residues" evidence="5">
    <location>
        <begin position="990"/>
        <end position="1000"/>
    </location>
</feature>
<feature type="transmembrane region" description="Helical" evidence="6">
    <location>
        <begin position="52"/>
        <end position="70"/>
    </location>
</feature>
<feature type="transmembrane region" description="Helical" evidence="6">
    <location>
        <begin position="12"/>
        <end position="32"/>
    </location>
</feature>
<accession>A0A1L9RR55</accession>
<dbReference type="PANTHER" id="PTHR12400:SF21">
    <property type="entry name" value="KINASE"/>
    <property type="match status" value="1"/>
</dbReference>
<gene>
    <name evidence="7" type="ORF">ASPWEDRAFT_450864</name>
</gene>
<evidence type="ECO:0000256" key="2">
    <source>
        <dbReference type="ARBA" id="ARBA00022679"/>
    </source>
</evidence>
<dbReference type="InterPro" id="IPR005522">
    <property type="entry name" value="IPK"/>
</dbReference>
<dbReference type="GO" id="GO:0046854">
    <property type="term" value="P:phosphatidylinositol phosphate biosynthetic process"/>
    <property type="evidence" value="ECO:0007669"/>
    <property type="project" value="TreeGrafter"/>
</dbReference>
<feature type="compositionally biased region" description="Polar residues" evidence="5">
    <location>
        <begin position="1117"/>
        <end position="1133"/>
    </location>
</feature>
<feature type="region of interest" description="Disordered" evidence="5">
    <location>
        <begin position="237"/>
        <end position="271"/>
    </location>
</feature>
<name>A0A1L9RR55_ASPWE</name>
<dbReference type="SUPFAM" id="SSF56104">
    <property type="entry name" value="SAICAR synthase-like"/>
    <property type="match status" value="1"/>
</dbReference>
<feature type="region of interest" description="Disordered" evidence="5">
    <location>
        <begin position="787"/>
        <end position="844"/>
    </location>
</feature>
<evidence type="ECO:0000256" key="3">
    <source>
        <dbReference type="ARBA" id="ARBA00022777"/>
    </source>
</evidence>
<dbReference type="GO" id="GO:0000824">
    <property type="term" value="F:inositol-1,4,5,6-tetrakisphosphate 3-kinase activity"/>
    <property type="evidence" value="ECO:0007669"/>
    <property type="project" value="TreeGrafter"/>
</dbReference>
<keyword evidence="6" id="KW-0472">Membrane</keyword>
<feature type="compositionally biased region" description="Polar residues" evidence="5">
    <location>
        <begin position="648"/>
        <end position="660"/>
    </location>
</feature>
<feature type="region of interest" description="Disordered" evidence="5">
    <location>
        <begin position="390"/>
        <end position="419"/>
    </location>
</feature>
<dbReference type="Gene3D" id="3.30.470.160">
    <property type="entry name" value="Inositol polyphosphate kinase"/>
    <property type="match status" value="1"/>
</dbReference>
<feature type="compositionally biased region" description="Basic and acidic residues" evidence="5">
    <location>
        <begin position="468"/>
        <end position="483"/>
    </location>
</feature>
<dbReference type="EC" id="2.7.-.-" evidence="4"/>
<dbReference type="VEuPathDB" id="FungiDB:ASPWEDRAFT_450864"/>
<feature type="region of interest" description="Disordered" evidence="5">
    <location>
        <begin position="1421"/>
        <end position="1447"/>
    </location>
</feature>
<feature type="compositionally biased region" description="Low complexity" evidence="5">
    <location>
        <begin position="824"/>
        <end position="833"/>
    </location>
</feature>